<evidence type="ECO:0000313" key="6">
    <source>
        <dbReference type="EMBL" id="KFN02029.1"/>
    </source>
</evidence>
<comment type="caution">
    <text evidence="6">The sequence shown here is derived from an EMBL/GenBank/DDBJ whole genome shotgun (WGS) entry which is preliminary data.</text>
</comment>
<dbReference type="SUPFAM" id="SSF52540">
    <property type="entry name" value="P-loop containing nucleoside triphosphate hydrolases"/>
    <property type="match status" value="1"/>
</dbReference>
<evidence type="ECO:0000313" key="7">
    <source>
        <dbReference type="EMBL" id="RFT65425.1"/>
    </source>
</evidence>
<dbReference type="CDD" id="cd03268">
    <property type="entry name" value="ABC_BcrA_bacitracin_resist"/>
    <property type="match status" value="1"/>
</dbReference>
<dbReference type="EMBL" id="QVOD01000027">
    <property type="protein sequence ID" value="RFT65425.1"/>
    <property type="molecule type" value="Genomic_DNA"/>
</dbReference>
<dbReference type="InterPro" id="IPR017871">
    <property type="entry name" value="ABC_transporter-like_CS"/>
</dbReference>
<dbReference type="PROSITE" id="PS00211">
    <property type="entry name" value="ABC_TRANSPORTER_1"/>
    <property type="match status" value="1"/>
</dbReference>
<dbReference type="Proteomes" id="UP000264294">
    <property type="component" value="Unassembled WGS sequence"/>
</dbReference>
<evidence type="ECO:0000256" key="3">
    <source>
        <dbReference type="ARBA" id="ARBA00022741"/>
    </source>
</evidence>
<dbReference type="PROSITE" id="PS50893">
    <property type="entry name" value="ABC_TRANSPORTER_2"/>
    <property type="match status" value="1"/>
</dbReference>
<keyword evidence="3" id="KW-0547">Nucleotide-binding</keyword>
<dbReference type="GO" id="GO:0016887">
    <property type="term" value="F:ATP hydrolysis activity"/>
    <property type="evidence" value="ECO:0007669"/>
    <property type="project" value="InterPro"/>
</dbReference>
<accession>A0A090YT42</accession>
<comment type="similarity">
    <text evidence="1">Belongs to the ABC transporter superfamily.</text>
</comment>
<feature type="domain" description="ABC transporter" evidence="5">
    <location>
        <begin position="5"/>
        <end position="232"/>
    </location>
</feature>
<dbReference type="Proteomes" id="UP000029389">
    <property type="component" value="Unassembled WGS sequence"/>
</dbReference>
<organism evidence="6 8">
    <name type="scientific">Bacillus clarus</name>
    <dbReference type="NCBI Taxonomy" id="2338372"/>
    <lineage>
        <taxon>Bacteria</taxon>
        <taxon>Bacillati</taxon>
        <taxon>Bacillota</taxon>
        <taxon>Bacilli</taxon>
        <taxon>Bacillales</taxon>
        <taxon>Bacillaceae</taxon>
        <taxon>Bacillus</taxon>
        <taxon>Bacillus cereus group</taxon>
    </lineage>
</organism>
<dbReference type="Gene3D" id="3.40.50.300">
    <property type="entry name" value="P-loop containing nucleotide triphosphate hydrolases"/>
    <property type="match status" value="1"/>
</dbReference>
<dbReference type="PATRIC" id="fig|1405.8.peg.4364"/>
<evidence type="ECO:0000259" key="5">
    <source>
        <dbReference type="PROSITE" id="PS50893"/>
    </source>
</evidence>
<reference evidence="7 9" key="2">
    <citation type="submission" date="2018-08" db="EMBL/GenBank/DDBJ databases">
        <title>Bacillus clarus sp. nov. strain PS00077A.</title>
        <authorList>
            <person name="Mendez Acevedo M."/>
            <person name="Carroll L."/>
            <person name="Mukherjee M."/>
            <person name="Wiedmann M."/>
            <person name="Kovac J."/>
        </authorList>
    </citation>
    <scope>NUCLEOTIDE SEQUENCE [LARGE SCALE GENOMIC DNA]</scope>
    <source>
        <strain evidence="7 9">PS00077A</strain>
    </source>
</reference>
<dbReference type="PANTHER" id="PTHR43335:SF4">
    <property type="entry name" value="ABC TRANSPORTER, ATP-BINDING PROTEIN"/>
    <property type="match status" value="1"/>
</dbReference>
<dbReference type="EMBL" id="JMQC01000008">
    <property type="protein sequence ID" value="KFN02029.1"/>
    <property type="molecule type" value="Genomic_DNA"/>
</dbReference>
<proteinExistence type="inferred from homology"/>
<keyword evidence="4 7" id="KW-0067">ATP-binding</keyword>
<dbReference type="SMART" id="SM00382">
    <property type="entry name" value="AAA"/>
    <property type="match status" value="1"/>
</dbReference>
<dbReference type="InterPro" id="IPR003593">
    <property type="entry name" value="AAA+_ATPase"/>
</dbReference>
<name>A0A090YT42_9BACI</name>
<reference evidence="6 8" key="1">
    <citation type="submission" date="2014-04" db="EMBL/GenBank/DDBJ databases">
        <authorList>
            <person name="Bishop-Lilly K.A."/>
            <person name="Broomall S.M."/>
            <person name="Chain P.S."/>
            <person name="Chertkov O."/>
            <person name="Coyne S.R."/>
            <person name="Daligault H.E."/>
            <person name="Davenport K.W."/>
            <person name="Erkkila T."/>
            <person name="Frey K.G."/>
            <person name="Gibbons H.S."/>
            <person name="Gu W."/>
            <person name="Jaissle J."/>
            <person name="Johnson S.L."/>
            <person name="Koroleva G.I."/>
            <person name="Ladner J.T."/>
            <person name="Lo C.-C."/>
            <person name="Minogue T.D."/>
            <person name="Munk C."/>
            <person name="Palacios G.F."/>
            <person name="Redden C.L."/>
            <person name="Rosenzweig C.N."/>
            <person name="Scholz M.B."/>
            <person name="Teshima H."/>
            <person name="Xu Y."/>
        </authorList>
    </citation>
    <scope>NUCLEOTIDE SEQUENCE [LARGE SCALE GENOMIC DNA]</scope>
    <source>
        <strain evidence="6 8">BHP</strain>
    </source>
</reference>
<gene>
    <name evidence="7" type="ORF">D0U04_19425</name>
    <name evidence="6" type="ORF">DJ93_4245</name>
</gene>
<protein>
    <submittedName>
        <fullName evidence="7">ABC transporter ATP-binding protein</fullName>
    </submittedName>
    <submittedName>
        <fullName evidence="6">ABC transporter family protein</fullName>
    </submittedName>
</protein>
<evidence type="ECO:0000256" key="1">
    <source>
        <dbReference type="ARBA" id="ARBA00005417"/>
    </source>
</evidence>
<dbReference type="InterPro" id="IPR003439">
    <property type="entry name" value="ABC_transporter-like_ATP-bd"/>
</dbReference>
<dbReference type="AlphaFoldDB" id="A0A090YT42"/>
<dbReference type="RefSeq" id="WP_042983132.1">
    <property type="nucleotide sequence ID" value="NZ_JMQC01000008.1"/>
</dbReference>
<evidence type="ECO:0000313" key="9">
    <source>
        <dbReference type="Proteomes" id="UP000264294"/>
    </source>
</evidence>
<keyword evidence="2" id="KW-0813">Transport</keyword>
<evidence type="ECO:0000313" key="8">
    <source>
        <dbReference type="Proteomes" id="UP000029389"/>
    </source>
</evidence>
<dbReference type="InterPro" id="IPR027417">
    <property type="entry name" value="P-loop_NTPase"/>
</dbReference>
<dbReference type="PANTHER" id="PTHR43335">
    <property type="entry name" value="ABC TRANSPORTER, ATP-BINDING PROTEIN"/>
    <property type="match status" value="1"/>
</dbReference>
<dbReference type="eggNOG" id="COG1131">
    <property type="taxonomic scope" value="Bacteria"/>
</dbReference>
<dbReference type="GO" id="GO:0005524">
    <property type="term" value="F:ATP binding"/>
    <property type="evidence" value="ECO:0007669"/>
    <property type="project" value="UniProtKB-KW"/>
</dbReference>
<sequence>MNYIVETTKLTKKYRNDYVVHNVDLKIPKGEIYGFLGPNGAGKTTSIRMLLGLIKLSEGKVIIFQQDLKKERLSILSKIGALVENPSYYAHLNAIENLEVYRILRNVPKEKIEEVLQIVGLQHAATQKVKEYSLGMKQRLGIAIALLGDPQLLILDEPTNGLDPEGIHEIRTLIKKLAQERGITILISSHLLSEIDQMATYVGIIAKGKLIFQDKIEILRQHAQHSISIMTDKPDTAWKIILAKGIPSIQEENQIILSNVSNKNVGEIVKALVTHNIAVFRIEENKKSLEEIFLQLVKGDETHVQTPLSI</sequence>
<evidence type="ECO:0000256" key="4">
    <source>
        <dbReference type="ARBA" id="ARBA00022840"/>
    </source>
</evidence>
<evidence type="ECO:0000256" key="2">
    <source>
        <dbReference type="ARBA" id="ARBA00022448"/>
    </source>
</evidence>
<keyword evidence="9" id="KW-1185">Reference proteome</keyword>
<dbReference type="Pfam" id="PF00005">
    <property type="entry name" value="ABC_tran"/>
    <property type="match status" value="1"/>
</dbReference>